<evidence type="ECO:0000256" key="3">
    <source>
        <dbReference type="ARBA" id="ARBA00022777"/>
    </source>
</evidence>
<dbReference type="PANTHER" id="PTHR21599:SF0">
    <property type="entry name" value="GLYCERATE KINASE"/>
    <property type="match status" value="1"/>
</dbReference>
<dbReference type="InterPro" id="IPR004381">
    <property type="entry name" value="Glycerate_kinase"/>
</dbReference>
<sequence length="376" mass="39754">MKILLAPDKFRGSLTALDVCNAMRDGILAANPTAEVIAIPMADGGEGTAEILTQDADGFFVEAEVMDPLWRPIRTNFGMSPNHQTAYLEMASASGLKLLRSEERNPLKTSTYGTGELIVKAIEAGAKHIILGIGGSATTDAGIGMAAALGWRFCDKTGHELAPIGENLLQIEQIIPPESPVIDVTIDVACDVTAPLFGPSGAAYVYGPQKGADEAAVKTLDAGLQHVAAVIQRDFGIDLAHQPGTGAAGGLGFGLLFFLKANLKEGVKIVMEQTHFEEQLAGVDLVFTGEGKMDEQTLQGKLIAGIARAAKERNIPVIALCGTLLLTTHDIQSLGLSYARSILPRPMALPEAIEYAYQGVKETSHSLVSLLTLLQQ</sequence>
<dbReference type="PIRSF" id="PIRSF006078">
    <property type="entry name" value="GlxK"/>
    <property type="match status" value="1"/>
</dbReference>
<dbReference type="EMBL" id="JACIBY010000003">
    <property type="protein sequence ID" value="MBB3837634.1"/>
    <property type="molecule type" value="Genomic_DNA"/>
</dbReference>
<dbReference type="AlphaFoldDB" id="A0A7W5ZKS3"/>
<dbReference type="EC" id="2.7.1.31" evidence="5"/>
<keyword evidence="2 4" id="KW-0808">Transferase</keyword>
<name>A0A7W5ZKS3_9BACT</name>
<accession>A0A7W5ZKS3</accession>
<dbReference type="Proteomes" id="UP000541352">
    <property type="component" value="Unassembled WGS sequence"/>
</dbReference>
<dbReference type="SUPFAM" id="SSF110738">
    <property type="entry name" value="Glycerate kinase I"/>
    <property type="match status" value="1"/>
</dbReference>
<dbReference type="Pfam" id="PF02595">
    <property type="entry name" value="Gly_kinase"/>
    <property type="match status" value="1"/>
</dbReference>
<evidence type="ECO:0000256" key="1">
    <source>
        <dbReference type="ARBA" id="ARBA00006284"/>
    </source>
</evidence>
<dbReference type="PANTHER" id="PTHR21599">
    <property type="entry name" value="GLYCERATE KINASE"/>
    <property type="match status" value="1"/>
</dbReference>
<comment type="caution">
    <text evidence="5">The sequence shown here is derived from an EMBL/GenBank/DDBJ whole genome shotgun (WGS) entry which is preliminary data.</text>
</comment>
<evidence type="ECO:0000313" key="6">
    <source>
        <dbReference type="Proteomes" id="UP000541352"/>
    </source>
</evidence>
<dbReference type="InterPro" id="IPR018197">
    <property type="entry name" value="Glycerate_kinase_RE-like"/>
</dbReference>
<evidence type="ECO:0000256" key="2">
    <source>
        <dbReference type="ARBA" id="ARBA00022679"/>
    </source>
</evidence>
<dbReference type="RefSeq" id="WP_183972346.1">
    <property type="nucleotide sequence ID" value="NZ_JACIBY010000003.1"/>
</dbReference>
<dbReference type="InterPro" id="IPR018193">
    <property type="entry name" value="Glyc_kinase_flavodox-like_fold"/>
</dbReference>
<dbReference type="GO" id="GO:0031388">
    <property type="term" value="P:organic acid phosphorylation"/>
    <property type="evidence" value="ECO:0007669"/>
    <property type="project" value="UniProtKB-UniRule"/>
</dbReference>
<dbReference type="InterPro" id="IPR036129">
    <property type="entry name" value="Glycerate_kinase_sf"/>
</dbReference>
<dbReference type="Gene3D" id="3.90.1510.10">
    <property type="entry name" value="Glycerate kinase, domain 2"/>
    <property type="match status" value="1"/>
</dbReference>
<reference evidence="5 6" key="1">
    <citation type="submission" date="2020-08" db="EMBL/GenBank/DDBJ databases">
        <title>Genomic Encyclopedia of Type Strains, Phase IV (KMG-IV): sequencing the most valuable type-strain genomes for metagenomic binning, comparative biology and taxonomic classification.</title>
        <authorList>
            <person name="Goeker M."/>
        </authorList>
    </citation>
    <scope>NUCLEOTIDE SEQUENCE [LARGE SCALE GENOMIC DNA]</scope>
    <source>
        <strain evidence="5 6">DSM 17976</strain>
    </source>
</reference>
<dbReference type="Gene3D" id="3.40.50.10350">
    <property type="entry name" value="Glycerate kinase, domain 1"/>
    <property type="match status" value="1"/>
</dbReference>
<comment type="similarity">
    <text evidence="1 4">Belongs to the glycerate kinase type-1 family.</text>
</comment>
<dbReference type="NCBIfam" id="TIGR00045">
    <property type="entry name" value="glycerate kinase"/>
    <property type="match status" value="1"/>
</dbReference>
<gene>
    <name evidence="5" type="ORF">FHS57_001631</name>
</gene>
<keyword evidence="6" id="KW-1185">Reference proteome</keyword>
<protein>
    <submittedName>
        <fullName evidence="5">Glycerate kinase</fullName>
        <ecNumber evidence="5">2.7.1.31</ecNumber>
    </submittedName>
</protein>
<proteinExistence type="inferred from homology"/>
<dbReference type="GO" id="GO:0008887">
    <property type="term" value="F:glycerate kinase activity"/>
    <property type="evidence" value="ECO:0007669"/>
    <property type="project" value="UniProtKB-UniRule"/>
</dbReference>
<organism evidence="5 6">
    <name type="scientific">Runella defluvii</name>
    <dbReference type="NCBI Taxonomy" id="370973"/>
    <lineage>
        <taxon>Bacteria</taxon>
        <taxon>Pseudomonadati</taxon>
        <taxon>Bacteroidota</taxon>
        <taxon>Cytophagia</taxon>
        <taxon>Cytophagales</taxon>
        <taxon>Spirosomataceae</taxon>
        <taxon>Runella</taxon>
    </lineage>
</organism>
<keyword evidence="3 4" id="KW-0418">Kinase</keyword>
<evidence type="ECO:0000313" key="5">
    <source>
        <dbReference type="EMBL" id="MBB3837634.1"/>
    </source>
</evidence>
<evidence type="ECO:0000256" key="4">
    <source>
        <dbReference type="PIRNR" id="PIRNR006078"/>
    </source>
</evidence>